<keyword evidence="9" id="KW-1185">Reference proteome</keyword>
<dbReference type="Gene3D" id="4.10.240.10">
    <property type="entry name" value="Zn(2)-C6 fungal-type DNA-binding domain"/>
    <property type="match status" value="1"/>
</dbReference>
<evidence type="ECO:0000313" key="8">
    <source>
        <dbReference type="EMBL" id="GIJ90599.1"/>
    </source>
</evidence>
<sequence>MAGPLDRTELNAHTRSFTGCATCRSRHVKCDEGRPTCSMCAYLGLPCAGYQKDIFFDSRNPEARIRFRRPLLTVEERERMSEWLVSTAPPKSTLQILSRIDEECENSGPSEQMQLSVGPFGVFKVHQDQNAQGGMPCDSDSLPPVEDSEDTSTCSPPQDVVHMMDSFPISTGSSQWSPGFLQSLLRNPDQDPSPTSPDLLDLIMDQGHLDDAPLAAPQEHQLTSFIPDSHCNPLISPISLTSSPSATGSIPQDAVFLLKHYSSTVISLMTSVRHKKTPWHVLFIPHAKDCLAALALGEDLNHASLCAFSGTLAISALSLGGVSGSQSWHEQGRTYLRQAQHHAKLMLMNAYDIPKPAKYKSILMAILTMVQVSTFSGNRDQAEEYFLEAEKFIRLKGLRRKKSRKVRLLHHCYVFERMFHESIFIRGANSDQRQHVRLAIESSGLARASIDSLSFRLYKWKNLSQEMLRVRDREEGENDLHLERPGLFSASLYPEIFGIPEPWILLLSLVIRLGTEKDTAEENPGPNALNLKDFISRAKSLEDYINKLWWPSQDTFAFANNQSSVDRHILENMLEALRHALAIYFYRRIYDLNASMLQEKVVSVRDCLLQCEYADSSVVHGSAGFIWPAFIAACEAEDPEVQESFSTWFEVCTRRSGLLGFTQTLISIKKIWQEKQAGDGSSTTWLDLMKKALPVQQQGDSVEFGGCMR</sequence>
<evidence type="ECO:0000256" key="1">
    <source>
        <dbReference type="ARBA" id="ARBA00004123"/>
    </source>
</evidence>
<organism evidence="8 9">
    <name type="scientific">Aspergillus pseudoviridinutans</name>
    <dbReference type="NCBI Taxonomy" id="1517512"/>
    <lineage>
        <taxon>Eukaryota</taxon>
        <taxon>Fungi</taxon>
        <taxon>Dikarya</taxon>
        <taxon>Ascomycota</taxon>
        <taxon>Pezizomycotina</taxon>
        <taxon>Eurotiomycetes</taxon>
        <taxon>Eurotiomycetidae</taxon>
        <taxon>Eurotiales</taxon>
        <taxon>Aspergillaceae</taxon>
        <taxon>Aspergillus</taxon>
        <taxon>Aspergillus subgen. Fumigati</taxon>
    </lineage>
</organism>
<accession>A0A9P3BMT6</accession>
<dbReference type="Pfam" id="PF11951">
    <property type="entry name" value="Fungal_trans_2"/>
    <property type="match status" value="1"/>
</dbReference>
<evidence type="ECO:0000256" key="3">
    <source>
        <dbReference type="ARBA" id="ARBA00023125"/>
    </source>
</evidence>
<dbReference type="CDD" id="cd00067">
    <property type="entry name" value="GAL4"/>
    <property type="match status" value="1"/>
</dbReference>
<dbReference type="AlphaFoldDB" id="A0A9P3BMT6"/>
<feature type="domain" description="Zn(2)-C6 fungal-type" evidence="7">
    <location>
        <begin position="19"/>
        <end position="47"/>
    </location>
</feature>
<comment type="subcellular location">
    <subcellularLocation>
        <location evidence="1">Nucleus</location>
    </subcellularLocation>
</comment>
<protein>
    <recommendedName>
        <fullName evidence="7">Zn(2)-C6 fungal-type domain-containing protein</fullName>
    </recommendedName>
</protein>
<dbReference type="Pfam" id="PF00172">
    <property type="entry name" value="Zn_clus"/>
    <property type="match status" value="1"/>
</dbReference>
<evidence type="ECO:0000256" key="5">
    <source>
        <dbReference type="ARBA" id="ARBA00023242"/>
    </source>
</evidence>
<dbReference type="PANTHER" id="PTHR37534">
    <property type="entry name" value="TRANSCRIPTIONAL ACTIVATOR PROTEIN UGA3"/>
    <property type="match status" value="1"/>
</dbReference>
<dbReference type="GO" id="GO:0005634">
    <property type="term" value="C:nucleus"/>
    <property type="evidence" value="ECO:0007669"/>
    <property type="project" value="UniProtKB-SubCell"/>
</dbReference>
<dbReference type="PROSITE" id="PS50048">
    <property type="entry name" value="ZN2_CY6_FUNGAL_2"/>
    <property type="match status" value="1"/>
</dbReference>
<proteinExistence type="predicted"/>
<dbReference type="GO" id="GO:0000981">
    <property type="term" value="F:DNA-binding transcription factor activity, RNA polymerase II-specific"/>
    <property type="evidence" value="ECO:0007669"/>
    <property type="project" value="InterPro"/>
</dbReference>
<keyword evidence="4" id="KW-0804">Transcription</keyword>
<evidence type="ECO:0000259" key="7">
    <source>
        <dbReference type="PROSITE" id="PS50048"/>
    </source>
</evidence>
<dbReference type="Proteomes" id="UP001043456">
    <property type="component" value="Unassembled WGS sequence"/>
</dbReference>
<dbReference type="RefSeq" id="XP_043161345.1">
    <property type="nucleotide sequence ID" value="XM_043305410.1"/>
</dbReference>
<evidence type="ECO:0000313" key="9">
    <source>
        <dbReference type="Proteomes" id="UP001043456"/>
    </source>
</evidence>
<dbReference type="SMART" id="SM00066">
    <property type="entry name" value="GAL4"/>
    <property type="match status" value="1"/>
</dbReference>
<dbReference type="PROSITE" id="PS00463">
    <property type="entry name" value="ZN2_CY6_FUNGAL_1"/>
    <property type="match status" value="1"/>
</dbReference>
<reference evidence="8 9" key="1">
    <citation type="submission" date="2018-10" db="EMBL/GenBank/DDBJ databases">
        <title>Pan-genome distribution and transcriptional activeness of fungal secondary metabolism genes in Aspergillus section Fumigati.</title>
        <authorList>
            <person name="Takahashi H."/>
            <person name="Umemura M."/>
            <person name="Ninomiya A."/>
            <person name="Kusuya Y."/>
            <person name="Urayama S."/>
            <person name="Shimizu M."/>
            <person name="Watanabe A."/>
            <person name="Kamei K."/>
            <person name="Yaguchi T."/>
            <person name="Hagiwara D."/>
        </authorList>
    </citation>
    <scope>NUCLEOTIDE SEQUENCE [LARGE SCALE GENOMIC DNA]</scope>
    <source>
        <strain evidence="8 9">IFM 55266</strain>
    </source>
</reference>
<dbReference type="EMBL" id="BHVY01000007">
    <property type="protein sequence ID" value="GIJ90599.1"/>
    <property type="molecule type" value="Genomic_DNA"/>
</dbReference>
<dbReference type="GeneID" id="67008170"/>
<dbReference type="InterPro" id="IPR001138">
    <property type="entry name" value="Zn2Cys6_DnaBD"/>
</dbReference>
<dbReference type="InterPro" id="IPR021858">
    <property type="entry name" value="Fun_TF"/>
</dbReference>
<gene>
    <name evidence="8" type="ORF">Asppvi_009560</name>
</gene>
<evidence type="ECO:0000256" key="4">
    <source>
        <dbReference type="ARBA" id="ARBA00023163"/>
    </source>
</evidence>
<dbReference type="GO" id="GO:0003677">
    <property type="term" value="F:DNA binding"/>
    <property type="evidence" value="ECO:0007669"/>
    <property type="project" value="UniProtKB-KW"/>
</dbReference>
<dbReference type="SUPFAM" id="SSF57701">
    <property type="entry name" value="Zn2/Cys6 DNA-binding domain"/>
    <property type="match status" value="1"/>
</dbReference>
<evidence type="ECO:0000256" key="6">
    <source>
        <dbReference type="SAM" id="MobiDB-lite"/>
    </source>
</evidence>
<keyword evidence="3" id="KW-0238">DNA-binding</keyword>
<keyword evidence="2" id="KW-0805">Transcription regulation</keyword>
<feature type="region of interest" description="Disordered" evidence="6">
    <location>
        <begin position="130"/>
        <end position="155"/>
    </location>
</feature>
<dbReference type="GO" id="GO:0008270">
    <property type="term" value="F:zinc ion binding"/>
    <property type="evidence" value="ECO:0007669"/>
    <property type="project" value="InterPro"/>
</dbReference>
<name>A0A9P3BMT6_9EURO</name>
<keyword evidence="5" id="KW-0539">Nucleus</keyword>
<dbReference type="OrthoDB" id="3477330at2759"/>
<evidence type="ECO:0000256" key="2">
    <source>
        <dbReference type="ARBA" id="ARBA00023015"/>
    </source>
</evidence>
<dbReference type="InterPro" id="IPR036864">
    <property type="entry name" value="Zn2-C6_fun-type_DNA-bd_sf"/>
</dbReference>
<dbReference type="PANTHER" id="PTHR37534:SF46">
    <property type="entry name" value="ZN(II)2CYS6 TRANSCRIPTION FACTOR (EUROFUNG)"/>
    <property type="match status" value="1"/>
</dbReference>
<comment type="caution">
    <text evidence="8">The sequence shown here is derived from an EMBL/GenBank/DDBJ whole genome shotgun (WGS) entry which is preliminary data.</text>
</comment>